<evidence type="ECO:0000313" key="8">
    <source>
        <dbReference type="Proteomes" id="UP001152622"/>
    </source>
</evidence>
<dbReference type="GO" id="GO:0001649">
    <property type="term" value="P:osteoblast differentiation"/>
    <property type="evidence" value="ECO:0007669"/>
    <property type="project" value="TreeGrafter"/>
</dbReference>
<evidence type="ECO:0000256" key="2">
    <source>
        <dbReference type="ARBA" id="ARBA00007480"/>
    </source>
</evidence>
<protein>
    <submittedName>
        <fullName evidence="7">Uncharacterized protein</fullName>
    </submittedName>
</protein>
<dbReference type="Proteomes" id="UP001152622">
    <property type="component" value="Chromosome 11"/>
</dbReference>
<keyword evidence="6" id="KW-0891">Chondrogenesis</keyword>
<dbReference type="OrthoDB" id="5950649at2759"/>
<organism evidence="7 8">
    <name type="scientific">Synaphobranchus kaupii</name>
    <name type="common">Kaup's arrowtooth eel</name>
    <dbReference type="NCBI Taxonomy" id="118154"/>
    <lineage>
        <taxon>Eukaryota</taxon>
        <taxon>Metazoa</taxon>
        <taxon>Chordata</taxon>
        <taxon>Craniata</taxon>
        <taxon>Vertebrata</taxon>
        <taxon>Euteleostomi</taxon>
        <taxon>Actinopterygii</taxon>
        <taxon>Neopterygii</taxon>
        <taxon>Teleostei</taxon>
        <taxon>Anguilliformes</taxon>
        <taxon>Synaphobranchidae</taxon>
        <taxon>Synaphobranchus</taxon>
    </lineage>
</organism>
<keyword evidence="4" id="KW-0964">Secreted</keyword>
<evidence type="ECO:0000256" key="1">
    <source>
        <dbReference type="ARBA" id="ARBA00004613"/>
    </source>
</evidence>
<comment type="similarity">
    <text evidence="2">Belongs to the noggin family.</text>
</comment>
<gene>
    <name evidence="7" type="ORF">SKAU_G00286180</name>
</gene>
<dbReference type="GO" id="GO:0009953">
    <property type="term" value="P:dorsal/ventral pattern formation"/>
    <property type="evidence" value="ECO:0007669"/>
    <property type="project" value="TreeGrafter"/>
</dbReference>
<name>A0A9Q1EY45_SYNKA</name>
<evidence type="ECO:0000256" key="4">
    <source>
        <dbReference type="ARBA" id="ARBA00022525"/>
    </source>
</evidence>
<dbReference type="Gene3D" id="2.10.90.10">
    <property type="entry name" value="Cystine-knot cytokines"/>
    <property type="match status" value="1"/>
</dbReference>
<dbReference type="InterPro" id="IPR029034">
    <property type="entry name" value="Cystine-knot_cytokine"/>
</dbReference>
<dbReference type="PANTHER" id="PTHR10494">
    <property type="entry name" value="BONE MORPHOGENETIC PROTEIN INHIBITOR, NOGGIN"/>
    <property type="match status" value="1"/>
</dbReference>
<accession>A0A9Q1EY45</accession>
<dbReference type="GO" id="GO:0045596">
    <property type="term" value="P:negative regulation of cell differentiation"/>
    <property type="evidence" value="ECO:0007669"/>
    <property type="project" value="InterPro"/>
</dbReference>
<dbReference type="EMBL" id="JAINUF010000011">
    <property type="protein sequence ID" value="KAJ8347217.1"/>
    <property type="molecule type" value="Genomic_DNA"/>
</dbReference>
<sequence length="150" mass="17114">MMSSRSQFLKTLWGNAVRPPALFPCFRVDFTLVNSLTVNEHLPVPDLKEDPDPEYDPREQDLAERTLKKKLGSNFDPNFMSISSPVSVNLSIQDTQSRQPGQMPNEIKKLDISETPYGRRAPLSRPSRLNRMELLGEQSNPFKFSLAYNC</sequence>
<comment type="subcellular location">
    <subcellularLocation>
        <location evidence="1">Secreted</location>
    </subcellularLocation>
</comment>
<evidence type="ECO:0000313" key="7">
    <source>
        <dbReference type="EMBL" id="KAJ8347217.1"/>
    </source>
</evidence>
<comment type="caution">
    <text evidence="7">The sequence shown here is derived from an EMBL/GenBank/DDBJ whole genome shotgun (WGS) entry which is preliminary data.</text>
</comment>
<evidence type="ECO:0000256" key="5">
    <source>
        <dbReference type="ARBA" id="ARBA00022729"/>
    </source>
</evidence>
<dbReference type="SUPFAM" id="SSF57501">
    <property type="entry name" value="Cystine-knot cytokines"/>
    <property type="match status" value="1"/>
</dbReference>
<dbReference type="Pfam" id="PF05806">
    <property type="entry name" value="Noggin"/>
    <property type="match status" value="1"/>
</dbReference>
<dbReference type="AlphaFoldDB" id="A0A9Q1EY45"/>
<keyword evidence="8" id="KW-1185">Reference proteome</keyword>
<dbReference type="InterPro" id="IPR008717">
    <property type="entry name" value="Noggin"/>
</dbReference>
<evidence type="ECO:0000256" key="6">
    <source>
        <dbReference type="ARBA" id="ARBA00023188"/>
    </source>
</evidence>
<evidence type="ECO:0000256" key="3">
    <source>
        <dbReference type="ARBA" id="ARBA00022473"/>
    </source>
</evidence>
<keyword evidence="3" id="KW-0217">Developmental protein</keyword>
<dbReference type="GO" id="GO:0005615">
    <property type="term" value="C:extracellular space"/>
    <property type="evidence" value="ECO:0007669"/>
    <property type="project" value="TreeGrafter"/>
</dbReference>
<proteinExistence type="inferred from homology"/>
<dbReference type="PANTHER" id="PTHR10494:SF4">
    <property type="entry name" value="NOGGIN"/>
    <property type="match status" value="1"/>
</dbReference>
<dbReference type="GO" id="GO:0051216">
    <property type="term" value="P:cartilage development"/>
    <property type="evidence" value="ECO:0007669"/>
    <property type="project" value="UniProtKB-KW"/>
</dbReference>
<keyword evidence="5" id="KW-0732">Signal</keyword>
<dbReference type="GO" id="GO:0030514">
    <property type="term" value="P:negative regulation of BMP signaling pathway"/>
    <property type="evidence" value="ECO:0007669"/>
    <property type="project" value="InterPro"/>
</dbReference>
<reference evidence="7" key="1">
    <citation type="journal article" date="2023" name="Science">
        <title>Genome structures resolve the early diversification of teleost fishes.</title>
        <authorList>
            <person name="Parey E."/>
            <person name="Louis A."/>
            <person name="Montfort J."/>
            <person name="Bouchez O."/>
            <person name="Roques C."/>
            <person name="Iampietro C."/>
            <person name="Lluch J."/>
            <person name="Castinel A."/>
            <person name="Donnadieu C."/>
            <person name="Desvignes T."/>
            <person name="Floi Bucao C."/>
            <person name="Jouanno E."/>
            <person name="Wen M."/>
            <person name="Mejri S."/>
            <person name="Dirks R."/>
            <person name="Jansen H."/>
            <person name="Henkel C."/>
            <person name="Chen W.J."/>
            <person name="Zahm M."/>
            <person name="Cabau C."/>
            <person name="Klopp C."/>
            <person name="Thompson A.W."/>
            <person name="Robinson-Rechavi M."/>
            <person name="Braasch I."/>
            <person name="Lecointre G."/>
            <person name="Bobe J."/>
            <person name="Postlethwait J.H."/>
            <person name="Berthelot C."/>
            <person name="Roest Crollius H."/>
            <person name="Guiguen Y."/>
        </authorList>
    </citation>
    <scope>NUCLEOTIDE SEQUENCE</scope>
    <source>
        <strain evidence="7">WJC10195</strain>
    </source>
</reference>